<reference evidence="1 2" key="1">
    <citation type="submission" date="2014-12" db="EMBL/GenBank/DDBJ databases">
        <title>Draft genome sequences of 29 type strains of Enterococci.</title>
        <authorList>
            <person name="Zhong Z."/>
            <person name="Sun Z."/>
            <person name="Liu W."/>
            <person name="Zhang W."/>
            <person name="Zhang H."/>
        </authorList>
    </citation>
    <scope>NUCLEOTIDE SEQUENCE [LARGE SCALE GENOMIC DNA]</scope>
    <source>
        <strain evidence="1 2">DSM 17122</strain>
    </source>
</reference>
<protein>
    <submittedName>
        <fullName evidence="1">Uncharacterized protein</fullName>
    </submittedName>
</protein>
<dbReference type="EMBL" id="JXKQ01000003">
    <property type="protein sequence ID" value="OJG46065.1"/>
    <property type="molecule type" value="Genomic_DNA"/>
</dbReference>
<dbReference type="RefSeq" id="WP_071857181.1">
    <property type="nucleotide sequence ID" value="NZ_JBHSHK010000001.1"/>
</dbReference>
<dbReference type="Proteomes" id="UP000182077">
    <property type="component" value="Unassembled WGS sequence"/>
</dbReference>
<name>A0A1L8TP04_9ENTE</name>
<dbReference type="OrthoDB" id="2435298at2"/>
<gene>
    <name evidence="1" type="ORF">RV04_GL001231</name>
</gene>
<dbReference type="AlphaFoldDB" id="A0A1L8TP04"/>
<keyword evidence="2" id="KW-1185">Reference proteome</keyword>
<sequence length="211" mass="24397">MDKKEQALLNERLKKFYLRLFDESDVYLLLIMLRQHSKKNSIVFELANFVAHRERDRGMLHKYILETKLKAEKIGVESTTIVIKERFKTADLFKDINQILLELEFLPLPNEISNEIMVCVISLLQDVKLVNNNKIIGHLVLAISKDEIELMGSVKPKGKIYKTTNIKINFPVLKAENIFYTPITKREIENTVLTVRDASGKLVLTNVAKNE</sequence>
<organism evidence="1 2">
    <name type="scientific">Enterococcus hermanniensis</name>
    <dbReference type="NCBI Taxonomy" id="249189"/>
    <lineage>
        <taxon>Bacteria</taxon>
        <taxon>Bacillati</taxon>
        <taxon>Bacillota</taxon>
        <taxon>Bacilli</taxon>
        <taxon>Lactobacillales</taxon>
        <taxon>Enterococcaceae</taxon>
        <taxon>Enterococcus</taxon>
    </lineage>
</organism>
<evidence type="ECO:0000313" key="2">
    <source>
        <dbReference type="Proteomes" id="UP000182077"/>
    </source>
</evidence>
<comment type="caution">
    <text evidence="1">The sequence shown here is derived from an EMBL/GenBank/DDBJ whole genome shotgun (WGS) entry which is preliminary data.</text>
</comment>
<proteinExistence type="predicted"/>
<accession>A0A1L8TP04</accession>
<evidence type="ECO:0000313" key="1">
    <source>
        <dbReference type="EMBL" id="OJG46065.1"/>
    </source>
</evidence>